<dbReference type="Gene3D" id="2.60.120.10">
    <property type="entry name" value="Jelly Rolls"/>
    <property type="match status" value="2"/>
</dbReference>
<dbReference type="PANTHER" id="PTHR37943">
    <property type="entry name" value="PROTEIN VES"/>
    <property type="match status" value="1"/>
</dbReference>
<dbReference type="CDD" id="cd20293">
    <property type="entry name" value="cupin_HutD_N"/>
    <property type="match status" value="1"/>
</dbReference>
<evidence type="ECO:0008006" key="3">
    <source>
        <dbReference type="Google" id="ProtNLM"/>
    </source>
</evidence>
<reference evidence="1 2" key="1">
    <citation type="submission" date="2016-08" db="EMBL/GenBank/DDBJ databases">
        <title>Complete genome sequence of Acinetobacter baylyi strain GFJ2.</title>
        <authorList>
            <person name="Tabata M."/>
            <person name="Kuboki S."/>
            <person name="Gibu N."/>
            <person name="Kinouchi Y."/>
            <person name="Vangnai A."/>
            <person name="Kasai D."/>
            <person name="Fukuda M."/>
        </authorList>
    </citation>
    <scope>NUCLEOTIDE SEQUENCE [LARGE SCALE GENOMIC DNA]</scope>
    <source>
        <strain evidence="1 2">GFJ2</strain>
    </source>
</reference>
<dbReference type="InterPro" id="IPR011051">
    <property type="entry name" value="RmlC_Cupin_sf"/>
</dbReference>
<gene>
    <name evidence="1" type="ORF">BEN76_07955</name>
</gene>
<name>A0A1P8EIC2_9GAMM</name>
<dbReference type="SUPFAM" id="SSF51182">
    <property type="entry name" value="RmlC-like cupins"/>
    <property type="match status" value="1"/>
</dbReference>
<dbReference type="EMBL" id="CP016896">
    <property type="protein sequence ID" value="APV35956.1"/>
    <property type="molecule type" value="Genomic_DNA"/>
</dbReference>
<dbReference type="InterPro" id="IPR010282">
    <property type="entry name" value="Uncharacterised_HutD/Ves"/>
</dbReference>
<accession>A0A1P8EIC2</accession>
<dbReference type="RefSeq" id="WP_076032775.1">
    <property type="nucleotide sequence ID" value="NZ_CP016896.1"/>
</dbReference>
<dbReference type="PANTHER" id="PTHR37943:SF1">
    <property type="entry name" value="PROTEIN VES"/>
    <property type="match status" value="1"/>
</dbReference>
<evidence type="ECO:0000313" key="2">
    <source>
        <dbReference type="Proteomes" id="UP000185674"/>
    </source>
</evidence>
<dbReference type="STRING" id="487316.BEN76_07955"/>
<dbReference type="AlphaFoldDB" id="A0A1P8EIC2"/>
<sequence length="192" mass="21544">MMKHLLASDYKKMRWKNGLGYTLELARSAGDDLAHFEWRISVADVSASGAFSNFLGMQRILSVLEGAGLCLNIEGIVHQLNKGQSICFSGERNVFAELLNGPIRDFNLIYNPNLWQAQHVRLAAKSAQTRHISADLIFLFNASTEPQVLQINGKSCLLLYYESILLDRQEAVESILTISGIFKNLCIIELRK</sequence>
<dbReference type="Proteomes" id="UP000185674">
    <property type="component" value="Chromosome"/>
</dbReference>
<evidence type="ECO:0000313" key="1">
    <source>
        <dbReference type="EMBL" id="APV35956.1"/>
    </source>
</evidence>
<dbReference type="KEGG" id="asol:BEN76_07955"/>
<dbReference type="InterPro" id="IPR014710">
    <property type="entry name" value="RmlC-like_jellyroll"/>
</dbReference>
<protein>
    <recommendedName>
        <fullName evidence="3">HutD family protein</fullName>
    </recommendedName>
</protein>
<dbReference type="Pfam" id="PF05962">
    <property type="entry name" value="HutD"/>
    <property type="match status" value="1"/>
</dbReference>
<organism evidence="1 2">
    <name type="scientific">Acinetobacter soli</name>
    <dbReference type="NCBI Taxonomy" id="487316"/>
    <lineage>
        <taxon>Bacteria</taxon>
        <taxon>Pseudomonadati</taxon>
        <taxon>Pseudomonadota</taxon>
        <taxon>Gammaproteobacteria</taxon>
        <taxon>Moraxellales</taxon>
        <taxon>Moraxellaceae</taxon>
        <taxon>Acinetobacter</taxon>
    </lineage>
</organism>
<proteinExistence type="predicted"/>
<dbReference type="eggNOG" id="COG3758">
    <property type="taxonomic scope" value="Bacteria"/>
</dbReference>